<dbReference type="Proteomes" id="UP001430953">
    <property type="component" value="Unassembled WGS sequence"/>
</dbReference>
<keyword evidence="1" id="KW-1133">Transmembrane helix</keyword>
<feature type="transmembrane region" description="Helical" evidence="1">
    <location>
        <begin position="39"/>
        <end position="59"/>
    </location>
</feature>
<name>A0AAW2G7E4_9HYME</name>
<sequence>MRESPETLLLLLDSTHTIILMHSYWENAFLSLKFRIIKLILYSVHCPIFFPSYNTIALFSSLVNSSITGTRLFIACFTMSYVAYKYSKEPKIAISGRRRGLKSA</sequence>
<protein>
    <submittedName>
        <fullName evidence="2">Uncharacterized protein</fullName>
    </submittedName>
</protein>
<dbReference type="EMBL" id="JADYXP020000005">
    <property type="protein sequence ID" value="KAL0123563.1"/>
    <property type="molecule type" value="Genomic_DNA"/>
</dbReference>
<accession>A0AAW2G7E4</accession>
<dbReference type="AlphaFoldDB" id="A0AAW2G7E4"/>
<keyword evidence="1" id="KW-0812">Transmembrane</keyword>
<evidence type="ECO:0000313" key="3">
    <source>
        <dbReference type="Proteomes" id="UP001430953"/>
    </source>
</evidence>
<gene>
    <name evidence="2" type="ORF">PUN28_005821</name>
</gene>
<proteinExistence type="predicted"/>
<reference evidence="2 3" key="1">
    <citation type="submission" date="2023-03" db="EMBL/GenBank/DDBJ databases">
        <title>High recombination rates correlate with genetic variation in Cardiocondyla obscurior ants.</title>
        <authorList>
            <person name="Errbii M."/>
        </authorList>
    </citation>
    <scope>NUCLEOTIDE SEQUENCE [LARGE SCALE GENOMIC DNA]</scope>
    <source>
        <strain evidence="2">Alpha-2009</strain>
        <tissue evidence="2">Whole body</tissue>
    </source>
</reference>
<organism evidence="2 3">
    <name type="scientific">Cardiocondyla obscurior</name>
    <dbReference type="NCBI Taxonomy" id="286306"/>
    <lineage>
        <taxon>Eukaryota</taxon>
        <taxon>Metazoa</taxon>
        <taxon>Ecdysozoa</taxon>
        <taxon>Arthropoda</taxon>
        <taxon>Hexapoda</taxon>
        <taxon>Insecta</taxon>
        <taxon>Pterygota</taxon>
        <taxon>Neoptera</taxon>
        <taxon>Endopterygota</taxon>
        <taxon>Hymenoptera</taxon>
        <taxon>Apocrita</taxon>
        <taxon>Aculeata</taxon>
        <taxon>Formicoidea</taxon>
        <taxon>Formicidae</taxon>
        <taxon>Myrmicinae</taxon>
        <taxon>Cardiocondyla</taxon>
    </lineage>
</organism>
<evidence type="ECO:0000256" key="1">
    <source>
        <dbReference type="SAM" id="Phobius"/>
    </source>
</evidence>
<keyword evidence="3" id="KW-1185">Reference proteome</keyword>
<evidence type="ECO:0000313" key="2">
    <source>
        <dbReference type="EMBL" id="KAL0123563.1"/>
    </source>
</evidence>
<keyword evidence="1" id="KW-0472">Membrane</keyword>
<feature type="transmembrane region" description="Helical" evidence="1">
    <location>
        <begin position="65"/>
        <end position="84"/>
    </location>
</feature>
<comment type="caution">
    <text evidence="2">The sequence shown here is derived from an EMBL/GenBank/DDBJ whole genome shotgun (WGS) entry which is preliminary data.</text>
</comment>